<gene>
    <name evidence="1" type="ORF">HYPDE_37468</name>
</gene>
<accession>N0BGA8</accession>
<dbReference type="STRING" id="670307.HYPDE_37468"/>
<dbReference type="HOGENOM" id="CLU_091231_0_0_5"/>
<dbReference type="Proteomes" id="UP000005952">
    <property type="component" value="Chromosome"/>
</dbReference>
<dbReference type="KEGG" id="hdt:HYPDE_37468"/>
<dbReference type="OrthoDB" id="978985at2"/>
<dbReference type="InterPro" id="IPR029055">
    <property type="entry name" value="Ntn_hydrolases_N"/>
</dbReference>
<dbReference type="EMBL" id="CP005587">
    <property type="protein sequence ID" value="AGK59165.1"/>
    <property type="molecule type" value="Genomic_DNA"/>
</dbReference>
<protein>
    <submittedName>
        <fullName evidence="1">Uncharacterized protein</fullName>
    </submittedName>
</protein>
<dbReference type="eggNOG" id="COG0638">
    <property type="taxonomic scope" value="Bacteria"/>
</dbReference>
<reference evidence="1 2" key="1">
    <citation type="journal article" date="2013" name="Genome Announc.">
        <title>Genome sequences for three denitrifying bacterial strains isolated from a uranium- and nitrate-contaminated subsurface environment.</title>
        <authorList>
            <person name="Venkatramanan R."/>
            <person name="Prakash O."/>
            <person name="Woyke T."/>
            <person name="Chain P."/>
            <person name="Goodwin L.A."/>
            <person name="Watson D."/>
            <person name="Brooks S."/>
            <person name="Kostka J.E."/>
            <person name="Green S.J."/>
        </authorList>
    </citation>
    <scope>NUCLEOTIDE SEQUENCE [LARGE SCALE GENOMIC DNA]</scope>
    <source>
        <strain evidence="1 2">1NES1</strain>
    </source>
</reference>
<organism evidence="1 2">
    <name type="scientific">Hyphomicrobium denitrificans 1NES1</name>
    <dbReference type="NCBI Taxonomy" id="670307"/>
    <lineage>
        <taxon>Bacteria</taxon>
        <taxon>Pseudomonadati</taxon>
        <taxon>Pseudomonadota</taxon>
        <taxon>Alphaproteobacteria</taxon>
        <taxon>Hyphomicrobiales</taxon>
        <taxon>Hyphomicrobiaceae</taxon>
        <taxon>Hyphomicrobium</taxon>
    </lineage>
</organism>
<dbReference type="RefSeq" id="WP_015599181.1">
    <property type="nucleotide sequence ID" value="NC_021172.1"/>
</dbReference>
<dbReference type="Gene3D" id="3.60.20.10">
    <property type="entry name" value="Glutamine Phosphoribosylpyrophosphate, subunit 1, domain 1"/>
    <property type="match status" value="1"/>
</dbReference>
<proteinExistence type="predicted"/>
<evidence type="ECO:0000313" key="2">
    <source>
        <dbReference type="Proteomes" id="UP000005952"/>
    </source>
</evidence>
<evidence type="ECO:0000313" key="1">
    <source>
        <dbReference type="EMBL" id="AGK59165.1"/>
    </source>
</evidence>
<sequence length="271" mass="29329">MTLAIVFKGPEGLVLAADSRVTLNTQLVVGGVTSVMPAYFDNATKLLRVDSQTHVAAVTYGLGTIGTDNPRTAHSFIPEFEAEIANDGRLSVKDFAQKLSDFFAAQFKAAKMPVTDDMRFLIGGIDQGAPYGTIYEFAIPSSPSPVETNVGIYGLRWGGQTEITSRILNAIAPEIMHTIGSKLNLDAKQMEELNKAITEQHALPIPYQFLPLQDCVDLAILLVETTAQLMRYTIGIRGVGGDVDVATITRIEGYRPVQVKKLKGKINGTVT</sequence>
<keyword evidence="2" id="KW-1185">Reference proteome</keyword>
<name>N0BGA8_9HYPH</name>
<dbReference type="AlphaFoldDB" id="N0BGA8"/>